<gene>
    <name evidence="2" type="ORF">BDN70DRAFT_819435</name>
</gene>
<accession>A0A9P5YNM7</accession>
<name>A0A9P5YNM7_9AGAR</name>
<comment type="caution">
    <text evidence="2">The sequence shown here is derived from an EMBL/GenBank/DDBJ whole genome shotgun (WGS) entry which is preliminary data.</text>
</comment>
<sequence length="649" mass="72180">MVNPGAFKGSRKQFLQDQAVLYANAVVQDSVADTISDIQRRYFKRYPITLPHDEEPTEEWLAQVDEDAPDHEIVSPKRQAFDNDNDFDIALSAYNEQIKMIKMRKDQIARRLKYQYSKSQDVPSSKFRGKMDDPMFVLMANLTGLAAQKPRRKTGYHDANISGRQKAGIRTQIYKEAYDSLDKEERDEWDNKAVKQYEDALAQYERALDAPPSTTPEDRQRIITGLPKFTQPILDMIADYTGWKATLIAGGPEPADNGRLNMVSMHSGTTSGPVAMNFGRSERVSYKQFVVPIFANFLKKCYTVDECRAAVLPMEHESLATLLKNDKSDWEVHSMDEYVRLSGPSRLSTPPAGALSTPPPSRAPSPVPSQMPSRAPSRALSLAPSRAPGPSPAPSRASFPQHQSATSSSSKRPRDSDDDSLRQRVRARLSEMQTENNDVSFNIEAHTISCPNESTNIGVIGCETTETNDNSTTGVKTTSATSTSSTPTNTASRGVVNWPPIPPLSPIWFTSTLSMLYSENLGEAWVLLLGSYIHFEKVSLYKEDGTLGTKDRPPFIADWIRYARLQPEWRADDGSGILPREDGDLSAIRKPGKNGLLSVIATLFFWGVAACEEEGRSGEPDWLDAVNDVDWIIRGLISSSEDLDTEVEN</sequence>
<protein>
    <submittedName>
        <fullName evidence="2">Uncharacterized protein</fullName>
    </submittedName>
</protein>
<dbReference type="AlphaFoldDB" id="A0A9P5YNM7"/>
<evidence type="ECO:0000313" key="2">
    <source>
        <dbReference type="EMBL" id="KAF9471899.1"/>
    </source>
</evidence>
<reference evidence="2" key="1">
    <citation type="submission" date="2020-11" db="EMBL/GenBank/DDBJ databases">
        <authorList>
            <consortium name="DOE Joint Genome Institute"/>
            <person name="Ahrendt S."/>
            <person name="Riley R."/>
            <person name="Andreopoulos W."/>
            <person name="Labutti K."/>
            <person name="Pangilinan J."/>
            <person name="Ruiz-Duenas F.J."/>
            <person name="Barrasa J.M."/>
            <person name="Sanchez-Garcia M."/>
            <person name="Camarero S."/>
            <person name="Miyauchi S."/>
            <person name="Serrano A."/>
            <person name="Linde D."/>
            <person name="Babiker R."/>
            <person name="Drula E."/>
            <person name="Ayuso-Fernandez I."/>
            <person name="Pacheco R."/>
            <person name="Padilla G."/>
            <person name="Ferreira P."/>
            <person name="Barriuso J."/>
            <person name="Kellner H."/>
            <person name="Castanera R."/>
            <person name="Alfaro M."/>
            <person name="Ramirez L."/>
            <person name="Pisabarro A.G."/>
            <person name="Kuo A."/>
            <person name="Tritt A."/>
            <person name="Lipzen A."/>
            <person name="He G."/>
            <person name="Yan M."/>
            <person name="Ng V."/>
            <person name="Cullen D."/>
            <person name="Martin F."/>
            <person name="Rosso M.-N."/>
            <person name="Henrissat B."/>
            <person name="Hibbett D."/>
            <person name="Martinez A.T."/>
            <person name="Grigoriev I.V."/>
        </authorList>
    </citation>
    <scope>NUCLEOTIDE SEQUENCE</scope>
    <source>
        <strain evidence="2">CIRM-BRFM 674</strain>
    </source>
</reference>
<feature type="compositionally biased region" description="Low complexity" evidence="1">
    <location>
        <begin position="471"/>
        <end position="492"/>
    </location>
</feature>
<feature type="compositionally biased region" description="Low complexity" evidence="1">
    <location>
        <begin position="394"/>
        <end position="410"/>
    </location>
</feature>
<dbReference type="EMBL" id="MU155607">
    <property type="protein sequence ID" value="KAF9471899.1"/>
    <property type="molecule type" value="Genomic_DNA"/>
</dbReference>
<dbReference type="Proteomes" id="UP000807469">
    <property type="component" value="Unassembled WGS sequence"/>
</dbReference>
<proteinExistence type="predicted"/>
<feature type="compositionally biased region" description="Pro residues" evidence="1">
    <location>
        <begin position="357"/>
        <end position="369"/>
    </location>
</feature>
<evidence type="ECO:0000256" key="1">
    <source>
        <dbReference type="SAM" id="MobiDB-lite"/>
    </source>
</evidence>
<evidence type="ECO:0000313" key="3">
    <source>
        <dbReference type="Proteomes" id="UP000807469"/>
    </source>
</evidence>
<feature type="region of interest" description="Disordered" evidence="1">
    <location>
        <begin position="466"/>
        <end position="494"/>
    </location>
</feature>
<dbReference type="OrthoDB" id="3033067at2759"/>
<organism evidence="2 3">
    <name type="scientific">Pholiota conissans</name>
    <dbReference type="NCBI Taxonomy" id="109636"/>
    <lineage>
        <taxon>Eukaryota</taxon>
        <taxon>Fungi</taxon>
        <taxon>Dikarya</taxon>
        <taxon>Basidiomycota</taxon>
        <taxon>Agaricomycotina</taxon>
        <taxon>Agaricomycetes</taxon>
        <taxon>Agaricomycetidae</taxon>
        <taxon>Agaricales</taxon>
        <taxon>Agaricineae</taxon>
        <taxon>Strophariaceae</taxon>
        <taxon>Pholiota</taxon>
    </lineage>
</organism>
<feature type="region of interest" description="Disordered" evidence="1">
    <location>
        <begin position="341"/>
        <end position="421"/>
    </location>
</feature>
<feature type="compositionally biased region" description="Basic and acidic residues" evidence="1">
    <location>
        <begin position="412"/>
        <end position="421"/>
    </location>
</feature>
<keyword evidence="3" id="KW-1185">Reference proteome</keyword>